<reference evidence="1 2" key="1">
    <citation type="journal article" date="2012" name="Eukaryot. Cell">
        <title>Genome sequence of the fungus Glarea lozoyensis: the first genome sequence of a species from the Helotiaceae family.</title>
        <authorList>
            <person name="Youssar L."/>
            <person name="Gruening B.A."/>
            <person name="Erxleben A."/>
            <person name="Guenther S."/>
            <person name="Huettel W."/>
        </authorList>
    </citation>
    <scope>NUCLEOTIDE SEQUENCE [LARGE SCALE GENOMIC DNA]</scope>
    <source>
        <strain evidence="2">ATCC 74030 / MF5533</strain>
    </source>
</reference>
<evidence type="ECO:0000313" key="2">
    <source>
        <dbReference type="Proteomes" id="UP000005446"/>
    </source>
</evidence>
<accession>H0EZK9</accession>
<dbReference type="HOGENOM" id="CLU_1959793_0_0_1"/>
<dbReference type="EMBL" id="AGUE01000290">
    <property type="protein sequence ID" value="EHK96039.1"/>
    <property type="molecule type" value="Genomic_DNA"/>
</dbReference>
<keyword evidence="2" id="KW-1185">Reference proteome</keyword>
<organism evidence="1 2">
    <name type="scientific">Glarea lozoyensis (strain ATCC 74030 / MF5533)</name>
    <dbReference type="NCBI Taxonomy" id="1104152"/>
    <lineage>
        <taxon>Eukaryota</taxon>
        <taxon>Fungi</taxon>
        <taxon>Dikarya</taxon>
        <taxon>Ascomycota</taxon>
        <taxon>Pezizomycotina</taxon>
        <taxon>Leotiomycetes</taxon>
        <taxon>Helotiales</taxon>
        <taxon>Helotiaceae</taxon>
        <taxon>Glarea</taxon>
    </lineage>
</organism>
<dbReference type="OrthoDB" id="10272081at2759"/>
<proteinExistence type="predicted"/>
<dbReference type="Proteomes" id="UP000005446">
    <property type="component" value="Unassembled WGS sequence"/>
</dbReference>
<name>H0EZK9_GLAL7</name>
<dbReference type="AlphaFoldDB" id="H0EZK9"/>
<gene>
    <name evidence="1" type="ORF">M7I_8283</name>
</gene>
<comment type="caution">
    <text evidence="1">The sequence shown here is derived from an EMBL/GenBank/DDBJ whole genome shotgun (WGS) entry which is preliminary data.</text>
</comment>
<dbReference type="InParanoid" id="H0EZK9"/>
<protein>
    <submittedName>
        <fullName evidence="1">Uncharacterized protein</fullName>
    </submittedName>
</protein>
<evidence type="ECO:0000313" key="1">
    <source>
        <dbReference type="EMBL" id="EHK96039.1"/>
    </source>
</evidence>
<sequence length="128" mass="15019">MASPISLTEIFKTLKFIYNTVDEMSRLPEQVEHDRAIFNSLVNIMKLLGDCLEKYVLTDSQILAWHNNVKACQMRVTKIAEGLKRQSEVSFLRWQLSEKKTFRACMEELQKDVKRLDKMNSLYVFDPV</sequence>